<evidence type="ECO:0000313" key="6">
    <source>
        <dbReference type="Proteomes" id="UP000240978"/>
    </source>
</evidence>
<feature type="transmembrane region" description="Helical" evidence="2">
    <location>
        <begin position="234"/>
        <end position="253"/>
    </location>
</feature>
<evidence type="ECO:0000313" key="5">
    <source>
        <dbReference type="EMBL" id="PSL31954.1"/>
    </source>
</evidence>
<reference evidence="5 6" key="1">
    <citation type="submission" date="2018-03" db="EMBL/GenBank/DDBJ databases">
        <title>Genomic Encyclopedia of Archaeal and Bacterial Type Strains, Phase II (KMG-II): from individual species to whole genera.</title>
        <authorList>
            <person name="Goeker M."/>
        </authorList>
    </citation>
    <scope>NUCLEOTIDE SEQUENCE [LARGE SCALE GENOMIC DNA]</scope>
    <source>
        <strain evidence="5 6">DSM 18107</strain>
    </source>
</reference>
<dbReference type="EMBL" id="PYGK01000004">
    <property type="protein sequence ID" value="PSL31954.1"/>
    <property type="molecule type" value="Genomic_DNA"/>
</dbReference>
<keyword evidence="6" id="KW-1185">Reference proteome</keyword>
<dbReference type="InterPro" id="IPR049712">
    <property type="entry name" value="Poly_export"/>
</dbReference>
<dbReference type="PANTHER" id="PTHR33619:SF3">
    <property type="entry name" value="POLYSACCHARIDE EXPORT PROTEIN GFCE-RELATED"/>
    <property type="match status" value="1"/>
</dbReference>
<dbReference type="InterPro" id="IPR003715">
    <property type="entry name" value="Poly_export_N"/>
</dbReference>
<evidence type="ECO:0000259" key="4">
    <source>
        <dbReference type="Pfam" id="PF10531"/>
    </source>
</evidence>
<feature type="domain" description="Soluble ligand binding" evidence="4">
    <location>
        <begin position="140"/>
        <end position="189"/>
    </location>
</feature>
<organism evidence="5 6">
    <name type="scientific">Chitinophaga ginsengisoli</name>
    <dbReference type="NCBI Taxonomy" id="363837"/>
    <lineage>
        <taxon>Bacteria</taxon>
        <taxon>Pseudomonadati</taxon>
        <taxon>Bacteroidota</taxon>
        <taxon>Chitinophagia</taxon>
        <taxon>Chitinophagales</taxon>
        <taxon>Chitinophagaceae</taxon>
        <taxon>Chitinophaga</taxon>
    </lineage>
</organism>
<dbReference type="Pfam" id="PF10531">
    <property type="entry name" value="SLBB"/>
    <property type="match status" value="1"/>
</dbReference>
<evidence type="ECO:0000256" key="2">
    <source>
        <dbReference type="SAM" id="Phobius"/>
    </source>
</evidence>
<dbReference type="AlphaFoldDB" id="A0A2P8GDA5"/>
<dbReference type="Proteomes" id="UP000240978">
    <property type="component" value="Unassembled WGS sequence"/>
</dbReference>
<keyword evidence="2" id="KW-0472">Membrane</keyword>
<gene>
    <name evidence="5" type="ORF">CLV42_104255</name>
</gene>
<protein>
    <submittedName>
        <fullName evidence="5">Polysaccharide export outer membrane protein</fullName>
    </submittedName>
</protein>
<feature type="domain" description="Polysaccharide export protein N-terminal" evidence="3">
    <location>
        <begin position="44"/>
        <end position="135"/>
    </location>
</feature>
<sequence length="254" mass="27796">MIAKFYLLLLITLVLLTSCINTKKITYFNDLEKATGTASANRLQALQVQPGDILQITITTIDKDISLILNPAAVNSSHVSPDGMDAGYIVDSTGYINLPMIGKVYVKNKTTTEINDIITQELNKTIRNPYVSTRIANFRISVLGDVARPGSYRVSGERASVLDALSMAGDMNITALRNDIMIIREVNGEKTYASLNLNNGQTLASPYYYLHNNDVIYVKPGPNKQFNTSKIVQLLPAAIGILSLITTIVIVSVK</sequence>
<dbReference type="Gene3D" id="3.30.1950.10">
    <property type="entry name" value="wza like domain"/>
    <property type="match status" value="1"/>
</dbReference>
<evidence type="ECO:0000256" key="1">
    <source>
        <dbReference type="ARBA" id="ARBA00022729"/>
    </source>
</evidence>
<comment type="caution">
    <text evidence="5">The sequence shown here is derived from an EMBL/GenBank/DDBJ whole genome shotgun (WGS) entry which is preliminary data.</text>
</comment>
<evidence type="ECO:0000259" key="3">
    <source>
        <dbReference type="Pfam" id="PF02563"/>
    </source>
</evidence>
<dbReference type="PANTHER" id="PTHR33619">
    <property type="entry name" value="POLYSACCHARIDE EXPORT PROTEIN GFCE-RELATED"/>
    <property type="match status" value="1"/>
</dbReference>
<dbReference type="Pfam" id="PF02563">
    <property type="entry name" value="Poly_export"/>
    <property type="match status" value="1"/>
</dbReference>
<keyword evidence="2" id="KW-0812">Transmembrane</keyword>
<dbReference type="OrthoDB" id="662756at2"/>
<accession>A0A2P8GDA5</accession>
<proteinExistence type="predicted"/>
<dbReference type="GO" id="GO:0015159">
    <property type="term" value="F:polysaccharide transmembrane transporter activity"/>
    <property type="evidence" value="ECO:0007669"/>
    <property type="project" value="InterPro"/>
</dbReference>
<dbReference type="PROSITE" id="PS51257">
    <property type="entry name" value="PROKAR_LIPOPROTEIN"/>
    <property type="match status" value="1"/>
</dbReference>
<dbReference type="InterPro" id="IPR019554">
    <property type="entry name" value="Soluble_ligand-bd"/>
</dbReference>
<dbReference type="RefSeq" id="WP_106602174.1">
    <property type="nucleotide sequence ID" value="NZ_PYGK01000004.1"/>
</dbReference>
<name>A0A2P8GDA5_9BACT</name>
<keyword evidence="2" id="KW-1133">Transmembrane helix</keyword>
<keyword evidence="1" id="KW-0732">Signal</keyword>